<gene>
    <name evidence="2" type="ORF">GQX73_g7390</name>
</gene>
<evidence type="ECO:0000256" key="1">
    <source>
        <dbReference type="SAM" id="SignalP"/>
    </source>
</evidence>
<evidence type="ECO:0000313" key="2">
    <source>
        <dbReference type="EMBL" id="KAF2966202.1"/>
    </source>
</evidence>
<keyword evidence="1" id="KW-0732">Signal</keyword>
<dbReference type="InParanoid" id="A0A7C8ITP0"/>
<proteinExistence type="predicted"/>
<dbReference type="OrthoDB" id="4774912at2759"/>
<reference evidence="2 3" key="1">
    <citation type="submission" date="2019-12" db="EMBL/GenBank/DDBJ databases">
        <title>Draft genome sequence of the ascomycete Xylaria multiplex DSM 110363.</title>
        <authorList>
            <person name="Buettner E."/>
            <person name="Kellner H."/>
        </authorList>
    </citation>
    <scope>NUCLEOTIDE SEQUENCE [LARGE SCALE GENOMIC DNA]</scope>
    <source>
        <strain evidence="2 3">DSM 110363</strain>
    </source>
</reference>
<comment type="caution">
    <text evidence="2">The sequence shown here is derived from an EMBL/GenBank/DDBJ whole genome shotgun (WGS) entry which is preliminary data.</text>
</comment>
<dbReference type="AlphaFoldDB" id="A0A7C8ITP0"/>
<accession>A0A7C8ITP0</accession>
<organism evidence="2 3">
    <name type="scientific">Xylaria multiplex</name>
    <dbReference type="NCBI Taxonomy" id="323545"/>
    <lineage>
        <taxon>Eukaryota</taxon>
        <taxon>Fungi</taxon>
        <taxon>Dikarya</taxon>
        <taxon>Ascomycota</taxon>
        <taxon>Pezizomycotina</taxon>
        <taxon>Sordariomycetes</taxon>
        <taxon>Xylariomycetidae</taxon>
        <taxon>Xylariales</taxon>
        <taxon>Xylariaceae</taxon>
        <taxon>Xylaria</taxon>
    </lineage>
</organism>
<feature type="chain" id="PRO_5029000888" evidence="1">
    <location>
        <begin position="17"/>
        <end position="126"/>
    </location>
</feature>
<evidence type="ECO:0000313" key="3">
    <source>
        <dbReference type="Proteomes" id="UP000481858"/>
    </source>
</evidence>
<sequence>MRFSTIILGLATAVQGAVIQARDSGCTVNLEPVRNPPSGAGEIITYGSIGRWSKETGGGAAYSNWIDYSGSLKAPYSYKYKANTIPGYETSAKIEAVLSKGWVGTYLRGVEKPLEGDFLITSYSCN</sequence>
<protein>
    <submittedName>
        <fullName evidence="2">Uncharacterized protein</fullName>
    </submittedName>
</protein>
<feature type="signal peptide" evidence="1">
    <location>
        <begin position="1"/>
        <end position="16"/>
    </location>
</feature>
<name>A0A7C8ITP0_9PEZI</name>
<dbReference type="Proteomes" id="UP000481858">
    <property type="component" value="Unassembled WGS sequence"/>
</dbReference>
<keyword evidence="3" id="KW-1185">Reference proteome</keyword>
<dbReference type="EMBL" id="WUBL01000095">
    <property type="protein sequence ID" value="KAF2966202.1"/>
    <property type="molecule type" value="Genomic_DNA"/>
</dbReference>